<dbReference type="Pfam" id="PF00892">
    <property type="entry name" value="EamA"/>
    <property type="match status" value="2"/>
</dbReference>
<feature type="domain" description="EamA" evidence="7">
    <location>
        <begin position="156"/>
        <end position="285"/>
    </location>
</feature>
<keyword evidence="5 6" id="KW-0472">Membrane</keyword>
<evidence type="ECO:0000256" key="5">
    <source>
        <dbReference type="ARBA" id="ARBA00023136"/>
    </source>
</evidence>
<keyword evidence="3 6" id="KW-0812">Transmembrane</keyword>
<evidence type="ECO:0000256" key="4">
    <source>
        <dbReference type="ARBA" id="ARBA00022989"/>
    </source>
</evidence>
<evidence type="ECO:0000313" key="9">
    <source>
        <dbReference type="Proteomes" id="UP000272908"/>
    </source>
</evidence>
<name>A0A3B0M9C0_9RHOB</name>
<sequence length="300" mass="30833">MQPSELKGSGLLVLTAAAFGAAPFLIALAVQYFPPLTLGALRAAFGLPLLLIVAGLIGKPGWNGAEAVMTAMVGGILVIAVPFVTLAVGLQYIPSGMGGLLYATMPIFTLALAAIFLRDEPVTLEQTLRIVLGLGGVALIAGPSFLGNSLGQAGVGTLFTLLAPLSYAAGNVWFRRRQPVSPLLLNAAMFAVGAVATWPVALLVDGRVSVAPSATVIGILAALVILATVAPAILNYMLVRQVGANRASLVMFVMPGFSVLLGMVFLDERLPLLAFGGLALVILAARGPMPRLKSRAVAAE</sequence>
<dbReference type="GO" id="GO:0016020">
    <property type="term" value="C:membrane"/>
    <property type="evidence" value="ECO:0007669"/>
    <property type="project" value="UniProtKB-SubCell"/>
</dbReference>
<evidence type="ECO:0000256" key="2">
    <source>
        <dbReference type="ARBA" id="ARBA00007362"/>
    </source>
</evidence>
<evidence type="ECO:0000256" key="6">
    <source>
        <dbReference type="SAM" id="Phobius"/>
    </source>
</evidence>
<dbReference type="InterPro" id="IPR000620">
    <property type="entry name" value="EamA_dom"/>
</dbReference>
<dbReference type="SUPFAM" id="SSF103481">
    <property type="entry name" value="Multidrug resistance efflux transporter EmrE"/>
    <property type="match status" value="2"/>
</dbReference>
<dbReference type="RefSeq" id="WP_121095668.1">
    <property type="nucleotide sequence ID" value="NZ_UIHC01000022.1"/>
</dbReference>
<evidence type="ECO:0000259" key="7">
    <source>
        <dbReference type="Pfam" id="PF00892"/>
    </source>
</evidence>
<comment type="similarity">
    <text evidence="2">Belongs to the EamA transporter family.</text>
</comment>
<gene>
    <name evidence="8" type="ORF">ROE7235_02286</name>
</gene>
<feature type="transmembrane region" description="Helical" evidence="6">
    <location>
        <begin position="99"/>
        <end position="117"/>
    </location>
</feature>
<evidence type="ECO:0000256" key="1">
    <source>
        <dbReference type="ARBA" id="ARBA00004141"/>
    </source>
</evidence>
<dbReference type="InterPro" id="IPR037185">
    <property type="entry name" value="EmrE-like"/>
</dbReference>
<organism evidence="8 9">
    <name type="scientific">Roseinatronobacter ekhonensis</name>
    <dbReference type="NCBI Taxonomy" id="254356"/>
    <lineage>
        <taxon>Bacteria</taxon>
        <taxon>Pseudomonadati</taxon>
        <taxon>Pseudomonadota</taxon>
        <taxon>Alphaproteobacteria</taxon>
        <taxon>Rhodobacterales</taxon>
        <taxon>Paracoccaceae</taxon>
        <taxon>Roseinatronobacter</taxon>
    </lineage>
</organism>
<feature type="transmembrane region" description="Helical" evidence="6">
    <location>
        <begin position="249"/>
        <end position="266"/>
    </location>
</feature>
<feature type="transmembrane region" description="Helical" evidence="6">
    <location>
        <begin position="70"/>
        <end position="93"/>
    </location>
</feature>
<accession>A0A3B0M9C0</accession>
<protein>
    <recommendedName>
        <fullName evidence="7">EamA domain-containing protein</fullName>
    </recommendedName>
</protein>
<feature type="transmembrane region" description="Helical" evidence="6">
    <location>
        <begin position="39"/>
        <end position="58"/>
    </location>
</feature>
<feature type="domain" description="EamA" evidence="7">
    <location>
        <begin position="7"/>
        <end position="141"/>
    </location>
</feature>
<dbReference type="OrthoDB" id="7850202at2"/>
<feature type="transmembrane region" description="Helical" evidence="6">
    <location>
        <begin position="183"/>
        <end position="204"/>
    </location>
</feature>
<dbReference type="InterPro" id="IPR050638">
    <property type="entry name" value="AA-Vitamin_Transporters"/>
</dbReference>
<dbReference type="Proteomes" id="UP000272908">
    <property type="component" value="Unassembled WGS sequence"/>
</dbReference>
<keyword evidence="9" id="KW-1185">Reference proteome</keyword>
<feature type="transmembrane region" description="Helical" evidence="6">
    <location>
        <begin position="153"/>
        <end position="174"/>
    </location>
</feature>
<feature type="transmembrane region" description="Helical" evidence="6">
    <location>
        <begin position="272"/>
        <end position="289"/>
    </location>
</feature>
<evidence type="ECO:0000256" key="3">
    <source>
        <dbReference type="ARBA" id="ARBA00022692"/>
    </source>
</evidence>
<feature type="transmembrane region" description="Helical" evidence="6">
    <location>
        <begin position="12"/>
        <end position="33"/>
    </location>
</feature>
<feature type="transmembrane region" description="Helical" evidence="6">
    <location>
        <begin position="216"/>
        <end position="237"/>
    </location>
</feature>
<evidence type="ECO:0000313" key="8">
    <source>
        <dbReference type="EMBL" id="SUZ32525.1"/>
    </source>
</evidence>
<dbReference type="EMBL" id="UIHC01000022">
    <property type="protein sequence ID" value="SUZ32525.1"/>
    <property type="molecule type" value="Genomic_DNA"/>
</dbReference>
<dbReference type="PANTHER" id="PTHR32322">
    <property type="entry name" value="INNER MEMBRANE TRANSPORTER"/>
    <property type="match status" value="1"/>
</dbReference>
<reference evidence="9" key="1">
    <citation type="submission" date="2018-08" db="EMBL/GenBank/DDBJ databases">
        <authorList>
            <person name="Rodrigo-Torres L."/>
            <person name="Arahal R. D."/>
            <person name="Lucena T."/>
        </authorList>
    </citation>
    <scope>NUCLEOTIDE SEQUENCE [LARGE SCALE GENOMIC DNA]</scope>
    <source>
        <strain evidence="9">CECT 7235</strain>
    </source>
</reference>
<proteinExistence type="inferred from homology"/>
<keyword evidence="4 6" id="KW-1133">Transmembrane helix</keyword>
<feature type="transmembrane region" description="Helical" evidence="6">
    <location>
        <begin position="129"/>
        <end position="147"/>
    </location>
</feature>
<dbReference type="PANTHER" id="PTHR32322:SF2">
    <property type="entry name" value="EAMA DOMAIN-CONTAINING PROTEIN"/>
    <property type="match status" value="1"/>
</dbReference>
<comment type="subcellular location">
    <subcellularLocation>
        <location evidence="1">Membrane</location>
        <topology evidence="1">Multi-pass membrane protein</topology>
    </subcellularLocation>
</comment>
<dbReference type="AlphaFoldDB" id="A0A3B0M9C0"/>